<keyword evidence="1" id="KW-0812">Transmembrane</keyword>
<dbReference type="CDD" id="cd02440">
    <property type="entry name" value="AdoMet_MTases"/>
    <property type="match status" value="1"/>
</dbReference>
<evidence type="ECO:0000259" key="2">
    <source>
        <dbReference type="Pfam" id="PF08241"/>
    </source>
</evidence>
<accession>A0A920CSX7</accession>
<keyword evidence="4" id="KW-1185">Reference proteome</keyword>
<keyword evidence="1" id="KW-1133">Transmembrane helix</keyword>
<evidence type="ECO:0000313" key="3">
    <source>
        <dbReference type="EMBL" id="GIO49780.1"/>
    </source>
</evidence>
<name>A0A920CSX7_9BACL</name>
<dbReference type="EMBL" id="BORT01000025">
    <property type="protein sequence ID" value="GIO49780.1"/>
    <property type="molecule type" value="Genomic_DNA"/>
</dbReference>
<sequence length="252" mass="27626">MQQVPKQKGNYGIDAPIVVRNLSLMGIGFLMIGVAAFFVFPARLQWLGITMGVVFLLTCLIGTVEALYMVWSSKVGKFRERERLLDLVAPRGDEKVLDVGCGRGLVLNAAARRLTTGKAVGVDIWNKQDQSGNDPEVTRANARIEGVADRVEIISGDARNMPFTDNDFDVVVSSLAIHNIKNSVDRSRALGEIMRVLKPGGRFAILDFQHVGEYAEVFVKLGALDVRVVGPHWLIFPPVRIVTGSKPGEREG</sequence>
<keyword evidence="1" id="KW-0472">Membrane</keyword>
<dbReference type="Pfam" id="PF08241">
    <property type="entry name" value="Methyltransf_11"/>
    <property type="match status" value="1"/>
</dbReference>
<dbReference type="RefSeq" id="WP_212980160.1">
    <property type="nucleotide sequence ID" value="NZ_AP025343.1"/>
</dbReference>
<dbReference type="InterPro" id="IPR013216">
    <property type="entry name" value="Methyltransf_11"/>
</dbReference>
<proteinExistence type="predicted"/>
<keyword evidence="3" id="KW-0489">Methyltransferase</keyword>
<dbReference type="PANTHER" id="PTHR45277:SF1">
    <property type="entry name" value="EXPRESSED PROTEIN"/>
    <property type="match status" value="1"/>
</dbReference>
<comment type="caution">
    <text evidence="3">The sequence shown here is derived from an EMBL/GenBank/DDBJ whole genome shotgun (WGS) entry which is preliminary data.</text>
</comment>
<organism evidence="3 4">
    <name type="scientific">Paenibacillus azoreducens</name>
    <dbReference type="NCBI Taxonomy" id="116718"/>
    <lineage>
        <taxon>Bacteria</taxon>
        <taxon>Bacillati</taxon>
        <taxon>Bacillota</taxon>
        <taxon>Bacilli</taxon>
        <taxon>Bacillales</taxon>
        <taxon>Paenibacillaceae</taxon>
        <taxon>Paenibacillus</taxon>
    </lineage>
</organism>
<dbReference type="InterPro" id="IPR029063">
    <property type="entry name" value="SAM-dependent_MTases_sf"/>
</dbReference>
<dbReference type="PANTHER" id="PTHR45277">
    <property type="entry name" value="EXPRESSED PROTEIN"/>
    <property type="match status" value="1"/>
</dbReference>
<evidence type="ECO:0000313" key="4">
    <source>
        <dbReference type="Proteomes" id="UP000682811"/>
    </source>
</evidence>
<keyword evidence="3" id="KW-0808">Transferase</keyword>
<evidence type="ECO:0000256" key="1">
    <source>
        <dbReference type="SAM" id="Phobius"/>
    </source>
</evidence>
<dbReference type="Proteomes" id="UP000682811">
    <property type="component" value="Unassembled WGS sequence"/>
</dbReference>
<feature type="domain" description="Methyltransferase type 11" evidence="2">
    <location>
        <begin position="97"/>
        <end position="205"/>
    </location>
</feature>
<gene>
    <name evidence="3" type="ORF">J34TS1_45450</name>
</gene>
<feature type="transmembrane region" description="Helical" evidence="1">
    <location>
        <begin position="21"/>
        <end position="40"/>
    </location>
</feature>
<protein>
    <submittedName>
        <fullName evidence="3">Type 11 methyltransferase</fullName>
    </submittedName>
</protein>
<dbReference type="Gene3D" id="3.40.50.150">
    <property type="entry name" value="Vaccinia Virus protein VP39"/>
    <property type="match status" value="1"/>
</dbReference>
<feature type="transmembrane region" description="Helical" evidence="1">
    <location>
        <begin position="46"/>
        <end position="71"/>
    </location>
</feature>
<dbReference type="AlphaFoldDB" id="A0A920CSX7"/>
<reference evidence="3 4" key="1">
    <citation type="submission" date="2021-03" db="EMBL/GenBank/DDBJ databases">
        <title>Antimicrobial resistance genes in bacteria isolated from Japanese honey, and their potential for conferring macrolide and lincosamide resistance in the American foulbrood pathogen Paenibacillus larvae.</title>
        <authorList>
            <person name="Okamoto M."/>
            <person name="Kumagai M."/>
            <person name="Kanamori H."/>
            <person name="Takamatsu D."/>
        </authorList>
    </citation>
    <scope>NUCLEOTIDE SEQUENCE [LARGE SCALE GENOMIC DNA]</scope>
    <source>
        <strain evidence="3 4">J34TS1</strain>
    </source>
</reference>
<dbReference type="GO" id="GO:0008757">
    <property type="term" value="F:S-adenosylmethionine-dependent methyltransferase activity"/>
    <property type="evidence" value="ECO:0007669"/>
    <property type="project" value="InterPro"/>
</dbReference>
<dbReference type="GO" id="GO:0032259">
    <property type="term" value="P:methylation"/>
    <property type="evidence" value="ECO:0007669"/>
    <property type="project" value="UniProtKB-KW"/>
</dbReference>
<dbReference type="SUPFAM" id="SSF53335">
    <property type="entry name" value="S-adenosyl-L-methionine-dependent methyltransferases"/>
    <property type="match status" value="1"/>
</dbReference>